<evidence type="ECO:0000313" key="1">
    <source>
        <dbReference type="WBParaSite" id="ASIM_0000635801-mRNA-1"/>
    </source>
</evidence>
<dbReference type="AlphaFoldDB" id="A0A0M3JFF7"/>
<proteinExistence type="predicted"/>
<sequence length="31" mass="3422">LYVQSRLTKKSYDVVVQAKDGGGLISEHKVC</sequence>
<accession>A0A0M3JFF7</accession>
<name>A0A0M3JFF7_ANISI</name>
<reference evidence="1" key="1">
    <citation type="submission" date="2017-02" db="UniProtKB">
        <authorList>
            <consortium name="WormBaseParasite"/>
        </authorList>
    </citation>
    <scope>IDENTIFICATION</scope>
</reference>
<organism evidence="1">
    <name type="scientific">Anisakis simplex</name>
    <name type="common">Herring worm</name>
    <dbReference type="NCBI Taxonomy" id="6269"/>
    <lineage>
        <taxon>Eukaryota</taxon>
        <taxon>Metazoa</taxon>
        <taxon>Ecdysozoa</taxon>
        <taxon>Nematoda</taxon>
        <taxon>Chromadorea</taxon>
        <taxon>Rhabditida</taxon>
        <taxon>Spirurina</taxon>
        <taxon>Ascaridomorpha</taxon>
        <taxon>Ascaridoidea</taxon>
        <taxon>Anisakidae</taxon>
        <taxon>Anisakis</taxon>
        <taxon>Anisakis simplex complex</taxon>
    </lineage>
</organism>
<protein>
    <submittedName>
        <fullName evidence="1">DNA-binding response regulator</fullName>
    </submittedName>
</protein>
<dbReference type="WBParaSite" id="ASIM_0000635801-mRNA-1">
    <property type="protein sequence ID" value="ASIM_0000635801-mRNA-1"/>
    <property type="gene ID" value="ASIM_0000635801"/>
</dbReference>